<feature type="region of interest" description="Disordered" evidence="1">
    <location>
        <begin position="55"/>
        <end position="129"/>
    </location>
</feature>
<proteinExistence type="predicted"/>
<name>A0A316YUJ7_9BASI</name>
<keyword evidence="3" id="KW-1185">Reference proteome</keyword>
<dbReference type="RefSeq" id="XP_025378583.1">
    <property type="nucleotide sequence ID" value="XM_025520978.1"/>
</dbReference>
<dbReference type="AlphaFoldDB" id="A0A316YUJ7"/>
<accession>A0A316YUJ7</accession>
<evidence type="ECO:0000256" key="1">
    <source>
        <dbReference type="SAM" id="MobiDB-lite"/>
    </source>
</evidence>
<feature type="compositionally biased region" description="Low complexity" evidence="1">
    <location>
        <begin position="103"/>
        <end position="121"/>
    </location>
</feature>
<gene>
    <name evidence="2" type="ORF">FA10DRAFT_265244</name>
</gene>
<dbReference type="GeneID" id="37042894"/>
<dbReference type="EMBL" id="KZ819635">
    <property type="protein sequence ID" value="PWN91385.1"/>
    <property type="molecule type" value="Genomic_DNA"/>
</dbReference>
<evidence type="ECO:0000313" key="3">
    <source>
        <dbReference type="Proteomes" id="UP000245768"/>
    </source>
</evidence>
<feature type="compositionally biased region" description="Low complexity" evidence="1">
    <location>
        <begin position="68"/>
        <end position="82"/>
    </location>
</feature>
<dbReference type="Proteomes" id="UP000245768">
    <property type="component" value="Unassembled WGS sequence"/>
</dbReference>
<reference evidence="2 3" key="1">
    <citation type="journal article" date="2018" name="Mol. Biol. Evol.">
        <title>Broad Genomic Sampling Reveals a Smut Pathogenic Ancestry of the Fungal Clade Ustilaginomycotina.</title>
        <authorList>
            <person name="Kijpornyongpan T."/>
            <person name="Mondo S.J."/>
            <person name="Barry K."/>
            <person name="Sandor L."/>
            <person name="Lee J."/>
            <person name="Lipzen A."/>
            <person name="Pangilinan J."/>
            <person name="LaButti K."/>
            <person name="Hainaut M."/>
            <person name="Henrissat B."/>
            <person name="Grigoriev I.V."/>
            <person name="Spatafora J.W."/>
            <person name="Aime M.C."/>
        </authorList>
    </citation>
    <scope>NUCLEOTIDE SEQUENCE [LARGE SCALE GENOMIC DNA]</scope>
    <source>
        <strain evidence="2 3">MCA 4198</strain>
    </source>
</reference>
<evidence type="ECO:0000313" key="2">
    <source>
        <dbReference type="EMBL" id="PWN91385.1"/>
    </source>
</evidence>
<dbReference type="InParanoid" id="A0A316YUJ7"/>
<organism evidence="2 3">
    <name type="scientific">Acaromyces ingoldii</name>
    <dbReference type="NCBI Taxonomy" id="215250"/>
    <lineage>
        <taxon>Eukaryota</taxon>
        <taxon>Fungi</taxon>
        <taxon>Dikarya</taxon>
        <taxon>Basidiomycota</taxon>
        <taxon>Ustilaginomycotina</taxon>
        <taxon>Exobasidiomycetes</taxon>
        <taxon>Exobasidiales</taxon>
        <taxon>Cryptobasidiaceae</taxon>
        <taxon>Acaromyces</taxon>
    </lineage>
</organism>
<protein>
    <submittedName>
        <fullName evidence="2">Uncharacterized protein</fullName>
    </submittedName>
</protein>
<sequence length="129" mass="13036">MADAGGEVGGCCGFFCTGILQQFFNTRSWGTNWTCLDSCCRCKCCWDDGEFVPEDQPNHPSNAHKAEAAAAGGAQGGDETAAPPAYKAAEPMSATKPAEAEAETVAAPAAAPAPAVVESAVGDAAAPKQ</sequence>